<name>A0A2R6PPC2_9APHY</name>
<reference evidence="1 2" key="1">
    <citation type="submission" date="2018-02" db="EMBL/GenBank/DDBJ databases">
        <title>Genome sequence of the basidiomycete white-rot fungus Phlebia centrifuga.</title>
        <authorList>
            <person name="Granchi Z."/>
            <person name="Peng M."/>
            <person name="de Vries R.P."/>
            <person name="Hilden K."/>
            <person name="Makela M.R."/>
            <person name="Grigoriev I."/>
            <person name="Riley R."/>
        </authorList>
    </citation>
    <scope>NUCLEOTIDE SEQUENCE [LARGE SCALE GENOMIC DNA]</scope>
    <source>
        <strain evidence="1 2">FBCC195</strain>
    </source>
</reference>
<comment type="caution">
    <text evidence="1">The sequence shown here is derived from an EMBL/GenBank/DDBJ whole genome shotgun (WGS) entry which is preliminary data.</text>
</comment>
<organism evidence="1 2">
    <name type="scientific">Hermanssonia centrifuga</name>
    <dbReference type="NCBI Taxonomy" id="98765"/>
    <lineage>
        <taxon>Eukaryota</taxon>
        <taxon>Fungi</taxon>
        <taxon>Dikarya</taxon>
        <taxon>Basidiomycota</taxon>
        <taxon>Agaricomycotina</taxon>
        <taxon>Agaricomycetes</taxon>
        <taxon>Polyporales</taxon>
        <taxon>Meruliaceae</taxon>
        <taxon>Hermanssonia</taxon>
    </lineage>
</organism>
<gene>
    <name evidence="1" type="ORF">PHLCEN_2v4424</name>
</gene>
<proteinExistence type="predicted"/>
<protein>
    <submittedName>
        <fullName evidence="1">Uncharacterized protein</fullName>
    </submittedName>
</protein>
<evidence type="ECO:0000313" key="2">
    <source>
        <dbReference type="Proteomes" id="UP000186601"/>
    </source>
</evidence>
<keyword evidence="2" id="KW-1185">Reference proteome</keyword>
<accession>A0A2R6PPC2</accession>
<evidence type="ECO:0000313" key="1">
    <source>
        <dbReference type="EMBL" id="PSR94556.1"/>
    </source>
</evidence>
<dbReference type="Proteomes" id="UP000186601">
    <property type="component" value="Unassembled WGS sequence"/>
</dbReference>
<sequence>MPLSRSRTEVRERSIDQNTLKAWKKSRDRLWWRWLKWRYDFTTIHVDTFDESKPPTGGAKEPWLIRRLLSFLRHTNGIGDGVKELTLRGHPEGAHFEPPNLGTNALFRILVLLPELRSLRIIGYDHDSIVTRPPRRKPFGPQHGDSPPDLSHIREVFCATSARRLLSELQGSQSIRVLQLDEAVYDDHLRWNRPADLGATFDALNRLGQARNELEQLGLYVGGSDITSLKDLPLDFPKLETLIIMTDVHPFSILHDRVDPLRVRIKLSRTSDPPVTFPRPPCEQDINATVNAPGLKNLQSTATGVQVMKSFFVLASFVAACLGQGINIAAPLANSTVSPGQTITVEIDRPVCLGILVVQYGPTDSALA</sequence>
<dbReference type="AlphaFoldDB" id="A0A2R6PPC2"/>
<dbReference type="EMBL" id="MLYV02000447">
    <property type="protein sequence ID" value="PSR94556.1"/>
    <property type="molecule type" value="Genomic_DNA"/>
</dbReference>